<dbReference type="GO" id="GO:0006508">
    <property type="term" value="P:proteolysis"/>
    <property type="evidence" value="ECO:0007669"/>
    <property type="project" value="InterPro"/>
</dbReference>
<feature type="non-terminal residue" evidence="4">
    <location>
        <position position="504"/>
    </location>
</feature>
<keyword evidence="1" id="KW-0863">Zinc-finger</keyword>
<dbReference type="Proteomes" id="UP000478052">
    <property type="component" value="Unassembled WGS sequence"/>
</dbReference>
<dbReference type="Gene3D" id="2.40.70.10">
    <property type="entry name" value="Acid Proteases"/>
    <property type="match status" value="1"/>
</dbReference>
<evidence type="ECO:0000256" key="2">
    <source>
        <dbReference type="SAM" id="MobiDB-lite"/>
    </source>
</evidence>
<dbReference type="SUPFAM" id="SSF57756">
    <property type="entry name" value="Retrovirus zinc finger-like domains"/>
    <property type="match status" value="1"/>
</dbReference>
<gene>
    <name evidence="4" type="ORF">FWK35_00037068</name>
</gene>
<dbReference type="OrthoDB" id="6611717at2759"/>
<reference evidence="4 5" key="1">
    <citation type="submission" date="2019-08" db="EMBL/GenBank/DDBJ databases">
        <title>Whole genome of Aphis craccivora.</title>
        <authorList>
            <person name="Voronova N.V."/>
            <person name="Shulinski R.S."/>
            <person name="Bandarenka Y.V."/>
            <person name="Zhorov D.G."/>
            <person name="Warner D."/>
        </authorList>
    </citation>
    <scope>NUCLEOTIDE SEQUENCE [LARGE SCALE GENOMIC DNA]</scope>
    <source>
        <strain evidence="4">180601</strain>
        <tissue evidence="4">Whole Body</tissue>
    </source>
</reference>
<evidence type="ECO:0000313" key="4">
    <source>
        <dbReference type="EMBL" id="KAF0702610.1"/>
    </source>
</evidence>
<feature type="domain" description="CCHC-type" evidence="3">
    <location>
        <begin position="272"/>
        <end position="286"/>
    </location>
</feature>
<dbReference type="InterPro" id="IPR036875">
    <property type="entry name" value="Znf_CCHC_sf"/>
</dbReference>
<dbReference type="SUPFAM" id="SSF50630">
    <property type="entry name" value="Acid proteases"/>
    <property type="match status" value="1"/>
</dbReference>
<feature type="compositionally biased region" description="Polar residues" evidence="2">
    <location>
        <begin position="241"/>
        <end position="253"/>
    </location>
</feature>
<feature type="region of interest" description="Disordered" evidence="2">
    <location>
        <begin position="241"/>
        <end position="261"/>
    </location>
</feature>
<dbReference type="EMBL" id="VUJU01014218">
    <property type="protein sequence ID" value="KAF0702610.1"/>
    <property type="molecule type" value="Genomic_DNA"/>
</dbReference>
<keyword evidence="1" id="KW-0479">Metal-binding</keyword>
<dbReference type="InterPro" id="IPR001969">
    <property type="entry name" value="Aspartic_peptidase_AS"/>
</dbReference>
<proteinExistence type="predicted"/>
<keyword evidence="5" id="KW-1185">Reference proteome</keyword>
<organism evidence="4 5">
    <name type="scientific">Aphis craccivora</name>
    <name type="common">Cowpea aphid</name>
    <dbReference type="NCBI Taxonomy" id="307492"/>
    <lineage>
        <taxon>Eukaryota</taxon>
        <taxon>Metazoa</taxon>
        <taxon>Ecdysozoa</taxon>
        <taxon>Arthropoda</taxon>
        <taxon>Hexapoda</taxon>
        <taxon>Insecta</taxon>
        <taxon>Pterygota</taxon>
        <taxon>Neoptera</taxon>
        <taxon>Paraneoptera</taxon>
        <taxon>Hemiptera</taxon>
        <taxon>Sternorrhyncha</taxon>
        <taxon>Aphidomorpha</taxon>
        <taxon>Aphidoidea</taxon>
        <taxon>Aphididae</taxon>
        <taxon>Aphidini</taxon>
        <taxon>Aphis</taxon>
        <taxon>Aphis</taxon>
    </lineage>
</organism>
<evidence type="ECO:0000256" key="1">
    <source>
        <dbReference type="PROSITE-ProRule" id="PRU00047"/>
    </source>
</evidence>
<dbReference type="InterPro" id="IPR001878">
    <property type="entry name" value="Znf_CCHC"/>
</dbReference>
<protein>
    <recommendedName>
        <fullName evidence="3">CCHC-type domain-containing protein</fullName>
    </recommendedName>
</protein>
<dbReference type="PROSITE" id="PS00141">
    <property type="entry name" value="ASP_PROTEASE"/>
    <property type="match status" value="1"/>
</dbReference>
<dbReference type="InterPro" id="IPR021109">
    <property type="entry name" value="Peptidase_aspartic_dom_sf"/>
</dbReference>
<name>A0A6G0VN69_APHCR</name>
<dbReference type="AlphaFoldDB" id="A0A6G0VN69"/>
<comment type="caution">
    <text evidence="4">The sequence shown here is derived from an EMBL/GenBank/DDBJ whole genome shotgun (WGS) entry which is preliminary data.</text>
</comment>
<keyword evidence="1" id="KW-0862">Zinc</keyword>
<accession>A0A6G0VN69</accession>
<dbReference type="GO" id="GO:0004190">
    <property type="term" value="F:aspartic-type endopeptidase activity"/>
    <property type="evidence" value="ECO:0007669"/>
    <property type="project" value="InterPro"/>
</dbReference>
<dbReference type="SMART" id="SM00343">
    <property type="entry name" value="ZnF_C2HC"/>
    <property type="match status" value="2"/>
</dbReference>
<dbReference type="CDD" id="cd00303">
    <property type="entry name" value="retropepsin_like"/>
    <property type="match status" value="1"/>
</dbReference>
<dbReference type="PROSITE" id="PS50158">
    <property type="entry name" value="ZF_CCHC"/>
    <property type="match status" value="1"/>
</dbReference>
<dbReference type="Gene3D" id="4.10.60.10">
    <property type="entry name" value="Zinc finger, CCHC-type"/>
    <property type="match status" value="1"/>
</dbReference>
<dbReference type="Pfam" id="PF00098">
    <property type="entry name" value="zf-CCHC"/>
    <property type="match status" value="1"/>
</dbReference>
<dbReference type="GO" id="GO:0008270">
    <property type="term" value="F:zinc ion binding"/>
    <property type="evidence" value="ECO:0007669"/>
    <property type="project" value="UniProtKB-KW"/>
</dbReference>
<evidence type="ECO:0000259" key="3">
    <source>
        <dbReference type="PROSITE" id="PS50158"/>
    </source>
</evidence>
<sequence length="504" mass="57746">MIKWDETVPFMFTEPENNNSDSPNSVDVNAHVRALLEQNRLREQQMDVIVKNLLGEKKTEVSVPSLSSYLIQTVPMFDGETGDTDLAAEWLNDVKTGAMLNKWPDMSTMEEGWSRLEGAAHNWYLGHMLELDSFEKFATVFEATFTSQESITETWIKMSERLQQPDETVFAYFHDKIRMCWRLKLSALETKKMLCVGLSSREMSVALLSNGRTGEAEMLTDIRMYYEIESSRNERFMTVTQNKRSDVTATQKSSKSESVPRYDVLRTSTKPRCYNCQKVGHIARDCNLPRKPLMCTNCKKEGHTRKYCQTSTPDVSLITTQVNNNLKYYVKNVRINDHKEPIIGIIDTGSAFTIMRRSVAEHFNLCVQPAKIKLWVYGNLQSVASYGQTQAVVRIDEVNEMISIVVVEDSVQHYDVIVGWTLTDCNNVAFVKTNEQLLFAYDMQFPFHDTEITCEASKRHSMTVLSEKETLPARAMKLVEVQTSDTIVNVMLINDWEEIDLNKG</sequence>
<dbReference type="GO" id="GO:0003676">
    <property type="term" value="F:nucleic acid binding"/>
    <property type="evidence" value="ECO:0007669"/>
    <property type="project" value="InterPro"/>
</dbReference>
<evidence type="ECO:0000313" key="5">
    <source>
        <dbReference type="Proteomes" id="UP000478052"/>
    </source>
</evidence>